<keyword evidence="2" id="KW-0472">Membrane</keyword>
<accession>A0A318LLD6</accession>
<dbReference type="EMBL" id="MASU01000005">
    <property type="protein sequence ID" value="PXY35412.1"/>
    <property type="molecule type" value="Genomic_DNA"/>
</dbReference>
<dbReference type="Gene3D" id="2.40.50.120">
    <property type="match status" value="1"/>
</dbReference>
<dbReference type="SUPFAM" id="SSF50242">
    <property type="entry name" value="TIMP-like"/>
    <property type="match status" value="1"/>
</dbReference>
<keyword evidence="5" id="KW-1185">Reference proteome</keyword>
<proteinExistence type="predicted"/>
<feature type="signal peptide" evidence="3">
    <location>
        <begin position="1"/>
        <end position="32"/>
    </location>
</feature>
<reference evidence="4 5" key="1">
    <citation type="submission" date="2016-07" db="EMBL/GenBank/DDBJ databases">
        <title>Draft genome sequence of Prauserella sp. YIM 121212, isolated from alkaline soil.</title>
        <authorList>
            <person name="Ruckert C."/>
            <person name="Albersmeier A."/>
            <person name="Jiang C.-L."/>
            <person name="Jiang Y."/>
            <person name="Kalinowski J."/>
            <person name="Schneider O."/>
            <person name="Winkler A."/>
            <person name="Zotchev S.B."/>
        </authorList>
    </citation>
    <scope>NUCLEOTIDE SEQUENCE [LARGE SCALE GENOMIC DNA]</scope>
    <source>
        <strain evidence="4 5">YIM 121212</strain>
    </source>
</reference>
<evidence type="ECO:0000256" key="3">
    <source>
        <dbReference type="SAM" id="SignalP"/>
    </source>
</evidence>
<organism evidence="4 5">
    <name type="scientific">Prauserella flavalba</name>
    <dbReference type="NCBI Taxonomy" id="1477506"/>
    <lineage>
        <taxon>Bacteria</taxon>
        <taxon>Bacillati</taxon>
        <taxon>Actinomycetota</taxon>
        <taxon>Actinomycetes</taxon>
        <taxon>Pseudonocardiales</taxon>
        <taxon>Pseudonocardiaceae</taxon>
        <taxon>Prauserella</taxon>
    </lineage>
</organism>
<evidence type="ECO:0000313" key="5">
    <source>
        <dbReference type="Proteomes" id="UP000247892"/>
    </source>
</evidence>
<dbReference type="OrthoDB" id="3691513at2"/>
<evidence type="ECO:0008006" key="6">
    <source>
        <dbReference type="Google" id="ProtNLM"/>
    </source>
</evidence>
<evidence type="ECO:0000256" key="2">
    <source>
        <dbReference type="SAM" id="Phobius"/>
    </source>
</evidence>
<gene>
    <name evidence="4" type="ORF">BA062_07680</name>
</gene>
<feature type="transmembrane region" description="Helical" evidence="2">
    <location>
        <begin position="162"/>
        <end position="182"/>
    </location>
</feature>
<keyword evidence="2" id="KW-1133">Transmembrane helix</keyword>
<name>A0A318LLD6_9PSEU</name>
<sequence length="187" mass="19214">MIRRTGRTVLLVLAVLALVPVAVVLSAPAAHACSCAESTDAARFARADAVFTGTVTGREQGTPENVHVDTATFAVTRVYKGQARATQQVETPGSANSCGLSLSGATLVFAQRNPEPEGRLSTAPCDGTRPAGLANNLPFGEGRTPLPGGDVRLGEPDTPAPLLWGGVALAAVVLGGAGWLIARRRYS</sequence>
<feature type="region of interest" description="Disordered" evidence="1">
    <location>
        <begin position="115"/>
        <end position="150"/>
    </location>
</feature>
<dbReference type="Proteomes" id="UP000247892">
    <property type="component" value="Unassembled WGS sequence"/>
</dbReference>
<protein>
    <recommendedName>
        <fullName evidence="6">Tissue inhibitor of metalloproteinase</fullName>
    </recommendedName>
</protein>
<evidence type="ECO:0000256" key="1">
    <source>
        <dbReference type="SAM" id="MobiDB-lite"/>
    </source>
</evidence>
<comment type="caution">
    <text evidence="4">The sequence shown here is derived from an EMBL/GenBank/DDBJ whole genome shotgun (WGS) entry which is preliminary data.</text>
</comment>
<dbReference type="RefSeq" id="WP_110335407.1">
    <property type="nucleotide sequence ID" value="NZ_JBHVKT010000079.1"/>
</dbReference>
<feature type="chain" id="PRO_5016349750" description="Tissue inhibitor of metalloproteinase" evidence="3">
    <location>
        <begin position="33"/>
        <end position="187"/>
    </location>
</feature>
<keyword evidence="3" id="KW-0732">Signal</keyword>
<keyword evidence="2" id="KW-0812">Transmembrane</keyword>
<dbReference type="InterPro" id="IPR008993">
    <property type="entry name" value="TIMP-like_OB-fold"/>
</dbReference>
<dbReference type="AlphaFoldDB" id="A0A318LLD6"/>
<evidence type="ECO:0000313" key="4">
    <source>
        <dbReference type="EMBL" id="PXY35412.1"/>
    </source>
</evidence>